<evidence type="ECO:0000313" key="3">
    <source>
        <dbReference type="Proteomes" id="UP000225740"/>
    </source>
</evidence>
<dbReference type="GeneID" id="90607626"/>
<proteinExistence type="predicted"/>
<dbReference type="Proteomes" id="UP000225740">
    <property type="component" value="Unassembled WGS sequence"/>
</dbReference>
<protein>
    <recommendedName>
        <fullName evidence="1">Glycosyltransferase subfamily 4-like N-terminal domain-containing protein</fullName>
    </recommendedName>
</protein>
<dbReference type="AlphaFoldDB" id="A0A2G1WCG6"/>
<gene>
    <name evidence="2" type="ORF">CEE69_05185</name>
</gene>
<dbReference type="SUPFAM" id="SSF53756">
    <property type="entry name" value="UDP-Glycosyltransferase/glycogen phosphorylase"/>
    <property type="match status" value="1"/>
</dbReference>
<dbReference type="Pfam" id="PF13692">
    <property type="entry name" value="Glyco_trans_1_4"/>
    <property type="match status" value="1"/>
</dbReference>
<dbReference type="Gene3D" id="3.40.50.2000">
    <property type="entry name" value="Glycogen Phosphorylase B"/>
    <property type="match status" value="2"/>
</dbReference>
<dbReference type="Pfam" id="PF13439">
    <property type="entry name" value="Glyco_transf_4"/>
    <property type="match status" value="1"/>
</dbReference>
<dbReference type="OrthoDB" id="232381at2"/>
<organism evidence="2 3">
    <name type="scientific">Rhodopirellula bahusiensis</name>
    <dbReference type="NCBI Taxonomy" id="2014065"/>
    <lineage>
        <taxon>Bacteria</taxon>
        <taxon>Pseudomonadati</taxon>
        <taxon>Planctomycetota</taxon>
        <taxon>Planctomycetia</taxon>
        <taxon>Pirellulales</taxon>
        <taxon>Pirellulaceae</taxon>
        <taxon>Rhodopirellula</taxon>
    </lineage>
</organism>
<reference evidence="2 3" key="1">
    <citation type="submission" date="2017-06" db="EMBL/GenBank/DDBJ databases">
        <title>Description of Rhodopirellula bahusiensis sp. nov.</title>
        <authorList>
            <person name="Kizina J."/>
            <person name="Harder J."/>
        </authorList>
    </citation>
    <scope>NUCLEOTIDE SEQUENCE [LARGE SCALE GENOMIC DNA]</scope>
    <source>
        <strain evidence="2 3">SWK21</strain>
    </source>
</reference>
<feature type="domain" description="Glycosyltransferase subfamily 4-like N-terminal" evidence="1">
    <location>
        <begin position="6"/>
        <end position="166"/>
    </location>
</feature>
<dbReference type="GO" id="GO:0016757">
    <property type="term" value="F:glycosyltransferase activity"/>
    <property type="evidence" value="ECO:0007669"/>
    <property type="project" value="TreeGrafter"/>
</dbReference>
<dbReference type="InterPro" id="IPR050194">
    <property type="entry name" value="Glycosyltransferase_grp1"/>
</dbReference>
<dbReference type="InterPro" id="IPR028098">
    <property type="entry name" value="Glyco_trans_4-like_N"/>
</dbReference>
<evidence type="ECO:0000259" key="1">
    <source>
        <dbReference type="Pfam" id="PF13439"/>
    </source>
</evidence>
<sequence>MSRDAGGIFEVECALAKELTSRGCEISVFSPSDAQSICDLACWAPVEPQIFPCFGNDSFRYSPGLRRAFINGSQDLCHLHSLWSHTSLVASHWSVISKKPLLVSPNGMLDPWALRNSKWKKMLIGWLIEKRMLSRSSCVQANTTKDVEDYQRYGFRGPIAVIPNGVYLPNKVCVPRATSRSMTSAPKRIVYLGRIHRKKGLANLVHAWGQIQQEKSSREWQLVIAGKDDGGHLPELRQLCIDYGLRCADSKDDKQSDVTFLGPTYADEKYQLLTEASLFVLPSFSEGLPMAVLEAWAHRAPVMMTAECNLNIGFEMGAAIEVRPSIQSIRKGLLSAFDRSSDELSDMGECGYELVKSNFVWSSVARQMHELYAWMIGGGNEPQFVTK</sequence>
<dbReference type="RefSeq" id="WP_099259640.1">
    <property type="nucleotide sequence ID" value="NZ_NIZW01000002.1"/>
</dbReference>
<dbReference type="EMBL" id="NIZW01000002">
    <property type="protein sequence ID" value="PHQ36734.1"/>
    <property type="molecule type" value="Genomic_DNA"/>
</dbReference>
<evidence type="ECO:0000313" key="2">
    <source>
        <dbReference type="EMBL" id="PHQ36734.1"/>
    </source>
</evidence>
<dbReference type="PANTHER" id="PTHR45947">
    <property type="entry name" value="SULFOQUINOVOSYL TRANSFERASE SQD2"/>
    <property type="match status" value="1"/>
</dbReference>
<comment type="caution">
    <text evidence="2">The sequence shown here is derived from an EMBL/GenBank/DDBJ whole genome shotgun (WGS) entry which is preliminary data.</text>
</comment>
<dbReference type="PANTHER" id="PTHR45947:SF3">
    <property type="entry name" value="SULFOQUINOVOSYL TRANSFERASE SQD2"/>
    <property type="match status" value="1"/>
</dbReference>
<accession>A0A2G1WCG6</accession>
<keyword evidence="3" id="KW-1185">Reference proteome</keyword>
<name>A0A2G1WCG6_9BACT</name>